<dbReference type="RefSeq" id="WP_277275531.1">
    <property type="nucleotide sequence ID" value="NZ_JAROCY010000003.1"/>
</dbReference>
<feature type="chain" id="PRO_5046390344" description="17 kDa surface antigen" evidence="2">
    <location>
        <begin position="28"/>
        <end position="123"/>
    </location>
</feature>
<keyword evidence="1" id="KW-1133">Transmembrane helix</keyword>
<keyword evidence="1" id="KW-0472">Membrane</keyword>
<reference evidence="3 4" key="1">
    <citation type="submission" date="2023-03" db="EMBL/GenBank/DDBJ databases">
        <title>Novosphingobium cyanobacteriorum sp. nov., isolated from a eutrophic reservoir during the Microcystis bloom period.</title>
        <authorList>
            <person name="Kang M."/>
            <person name="Le V."/>
            <person name="Ko S.-R."/>
            <person name="Lee S.-A."/>
            <person name="Ahn C.-Y."/>
        </authorList>
    </citation>
    <scope>NUCLEOTIDE SEQUENCE [LARGE SCALE GENOMIC DNA]</scope>
    <source>
        <strain evidence="3 4">HBC54</strain>
    </source>
</reference>
<feature type="transmembrane region" description="Helical" evidence="1">
    <location>
        <begin position="43"/>
        <end position="62"/>
    </location>
</feature>
<keyword evidence="2" id="KW-0732">Signal</keyword>
<comment type="caution">
    <text evidence="3">The sequence shown here is derived from an EMBL/GenBank/DDBJ whole genome shotgun (WGS) entry which is preliminary data.</text>
</comment>
<protein>
    <recommendedName>
        <fullName evidence="5">17 kDa surface antigen</fullName>
    </recommendedName>
</protein>
<organism evidence="3 4">
    <name type="scientific">Novosphingobium cyanobacteriorum</name>
    <dbReference type="NCBI Taxonomy" id="3024215"/>
    <lineage>
        <taxon>Bacteria</taxon>
        <taxon>Pseudomonadati</taxon>
        <taxon>Pseudomonadota</taxon>
        <taxon>Alphaproteobacteria</taxon>
        <taxon>Sphingomonadales</taxon>
        <taxon>Sphingomonadaceae</taxon>
        <taxon>Novosphingobium</taxon>
    </lineage>
</organism>
<accession>A0ABT6CH14</accession>
<keyword evidence="4" id="KW-1185">Reference proteome</keyword>
<evidence type="ECO:0000313" key="3">
    <source>
        <dbReference type="EMBL" id="MDF8332370.1"/>
    </source>
</evidence>
<gene>
    <name evidence="3" type="ORF">POM99_04080</name>
</gene>
<evidence type="ECO:0000256" key="2">
    <source>
        <dbReference type="SAM" id="SignalP"/>
    </source>
</evidence>
<evidence type="ECO:0008006" key="5">
    <source>
        <dbReference type="Google" id="ProtNLM"/>
    </source>
</evidence>
<feature type="signal peptide" evidence="2">
    <location>
        <begin position="1"/>
        <end position="27"/>
    </location>
</feature>
<evidence type="ECO:0000256" key="1">
    <source>
        <dbReference type="SAM" id="Phobius"/>
    </source>
</evidence>
<name>A0ABT6CH14_9SPHN</name>
<sequence length="123" mass="13799">MFTFAKKAALATTLAATALATATPASARDYYGHHRSGGDTAGAAIAGGIIGLALGAIIASSGNNHRNDRYDRDGRYYNYNNGYYRNDRAYRNDGYRGDDRYDRDYYERRGYDGRDYGDYRRGY</sequence>
<evidence type="ECO:0000313" key="4">
    <source>
        <dbReference type="Proteomes" id="UP001222770"/>
    </source>
</evidence>
<keyword evidence="1" id="KW-0812">Transmembrane</keyword>
<dbReference type="Proteomes" id="UP001222770">
    <property type="component" value="Unassembled WGS sequence"/>
</dbReference>
<proteinExistence type="predicted"/>
<dbReference type="EMBL" id="JAROCY010000003">
    <property type="protein sequence ID" value="MDF8332370.1"/>
    <property type="molecule type" value="Genomic_DNA"/>
</dbReference>